<comment type="caution">
    <text evidence="1">The sequence shown here is derived from an EMBL/GenBank/DDBJ whole genome shotgun (WGS) entry which is preliminary data.</text>
</comment>
<sequence length="56" mass="6537">MNQKLTDKQKAALWSQYHNANFQASNRLEGHETEAIDLSPAVAAERLQTLRRHYER</sequence>
<dbReference type="AlphaFoldDB" id="A0A9J6PJD0"/>
<accession>A0A9J6PJD0</accession>
<evidence type="ECO:0000313" key="1">
    <source>
        <dbReference type="EMBL" id="MCU5777474.1"/>
    </source>
</evidence>
<evidence type="ECO:0000313" key="2">
    <source>
        <dbReference type="Proteomes" id="UP001064262"/>
    </source>
</evidence>
<dbReference type="Proteomes" id="UP001064262">
    <property type="component" value="Unassembled WGS sequence"/>
</dbReference>
<organism evidence="1 2">
    <name type="scientific">Winslowiella arboricola</name>
    <dbReference type="NCBI Taxonomy" id="2978220"/>
    <lineage>
        <taxon>Bacteria</taxon>
        <taxon>Pseudomonadati</taxon>
        <taxon>Pseudomonadota</taxon>
        <taxon>Gammaproteobacteria</taxon>
        <taxon>Enterobacterales</taxon>
        <taxon>Erwiniaceae</taxon>
        <taxon>Winslowiella</taxon>
    </lineage>
</organism>
<dbReference type="Pfam" id="PF10832">
    <property type="entry name" value="YhfG"/>
    <property type="match status" value="1"/>
</dbReference>
<dbReference type="InterPro" id="IPR022541">
    <property type="entry name" value="YhfG"/>
</dbReference>
<reference evidence="1" key="1">
    <citation type="submission" date="2022-09" db="EMBL/GenBank/DDBJ databases">
        <title>Winslowiella arboricola sp. nov., isolated from bleeding cankers on broadleaf hosts.</title>
        <authorList>
            <person name="Brady C."/>
            <person name="Kaur S."/>
            <person name="Crampton B."/>
            <person name="Maddock D."/>
            <person name="Arnold D."/>
            <person name="Denman S."/>
        </authorList>
    </citation>
    <scope>NUCLEOTIDE SEQUENCE</scope>
    <source>
        <strain evidence="1">BAC 15a-03b</strain>
    </source>
</reference>
<name>A0A9J6PJD0_9GAMM</name>
<protein>
    <submittedName>
        <fullName evidence="1">DUF2559 family protein</fullName>
    </submittedName>
</protein>
<proteinExistence type="predicted"/>
<gene>
    <name evidence="1" type="ORF">N5923_08225</name>
</gene>
<keyword evidence="2" id="KW-1185">Reference proteome</keyword>
<dbReference type="RefSeq" id="WP_267141276.1">
    <property type="nucleotide sequence ID" value="NZ_JAODIL010000055.1"/>
</dbReference>
<dbReference type="EMBL" id="JAODIM010000039">
    <property type="protein sequence ID" value="MCU5777474.1"/>
    <property type="molecule type" value="Genomic_DNA"/>
</dbReference>